<dbReference type="Pfam" id="PF18962">
    <property type="entry name" value="Por_Secre_tail"/>
    <property type="match status" value="1"/>
</dbReference>
<feature type="domain" description="Secretion system C-terminal sorting" evidence="5">
    <location>
        <begin position="1007"/>
        <end position="1083"/>
    </location>
</feature>
<dbReference type="InterPro" id="IPR046450">
    <property type="entry name" value="PA_dom_sf"/>
</dbReference>
<dbReference type="Pfam" id="PF02225">
    <property type="entry name" value="PA"/>
    <property type="match status" value="1"/>
</dbReference>
<evidence type="ECO:0000256" key="2">
    <source>
        <dbReference type="ARBA" id="ARBA00023180"/>
    </source>
</evidence>
<evidence type="ECO:0000256" key="3">
    <source>
        <dbReference type="SAM" id="SignalP"/>
    </source>
</evidence>
<accession>A0A098S9W4</accession>
<dbReference type="PANTHER" id="PTHR22702:SF1">
    <property type="entry name" value="PROTEASE-ASSOCIATED DOMAIN-CONTAINING PROTEIN 1"/>
    <property type="match status" value="1"/>
</dbReference>
<sequence>MKKTYMNKLLALVAVMAFAMTSVQAQSFTVDAPASVAGSYNHGIAVFTNPTATPSFSGPVTVVSDADGLSTACVEITDDLSGSVALIDRGACGFDAKVANAQAAGAVGVILCNNDTANPDAILNVASGAGCRPDITIPTVVLSYNNCQTIRMETGLTVTYDVPAGSTFESAIEIGEGTFTVDEIPMDSSNTFVGATGEVWYKYTPSATGVVTVSSCGSAAATRLLFNSVTDCRATLTNLIFNQGGCPDDDGSTLDWLVFEGEEYYILWDDANSSDGFDFTVSLGDPEPVDVTLNVDMQNETVAAEGVSVVVGGPGVADLNEVIIQAMSDDDGDGIYSTTIQVTTLDTIGYAFVNGGVDPANLEVVPDSCGVPSGFGFNVRPFINTSIFPVEVDAVCFAACEACPLDMATCDEPTVIWTEDFEGQTVGAPPVNNFIIPWPAAGIILGDVSSDQAASGSNSHLITGDGTDVDPVYLLSNQTLTTGHYVVSWNMYIPADSTAYFNFQKDATPAVEWAVEVFFNGDGTGDLNAGAADPRANFTYPEGEWFSIVTVIDIDNDLIRMHIDGQWVSSWPLNFDASSTGNLQSIGAVNYYPRPNEPDFWYVDDFTVALIPEPGDGLYCQTATVVEPGVITAEELDCFGGGLFYDPSDGAGLQARWFSYTATADGYISVSACGGGVDTRAWILAGDCGDLTPVGVNDDRCEISAGGSAWATYREVPVTSGETYYIVWDDTWEAAGFDWELTLNEGDLPVGDFCESAEAVDPGTYTVEEFGEASVGGYRPGYFTTSTTPYSGGAWYSFTPDSDGTMSINSCGTDADTWLFVYTGDCGLQSLELIAESDDDCIIASSVEDIEVTAGTTYYIEWIDRNDAAGFDWELIFNPPTVNVQMAVDVSLLVEAGELSPDGVFLAGSFSDFNNVEMSDLDGDNIYTVTVQIPENSTATYKFKNGPDGWENIDTSIGDDCTTGEFNDRFVETGTMNIPLDPVCFGYCVSCQTVDVSDVALEQGVSVFPNPAKDVLNVQIDLPEVASRLNIRLVNALGQVVLSRDLGTLQSDNIELDVRNLAAGTYMLQVVDGQAQFTQSVIIK</sequence>
<dbReference type="Proteomes" id="UP000029736">
    <property type="component" value="Unassembled WGS sequence"/>
</dbReference>
<dbReference type="InterPro" id="IPR013783">
    <property type="entry name" value="Ig-like_fold"/>
</dbReference>
<evidence type="ECO:0000259" key="4">
    <source>
        <dbReference type="Pfam" id="PF02225"/>
    </source>
</evidence>
<dbReference type="Gene3D" id="3.50.30.30">
    <property type="match status" value="1"/>
</dbReference>
<evidence type="ECO:0000313" key="6">
    <source>
        <dbReference type="EMBL" id="KGE87872.1"/>
    </source>
</evidence>
<dbReference type="Gene3D" id="2.60.40.10">
    <property type="entry name" value="Immunoglobulins"/>
    <property type="match status" value="1"/>
</dbReference>
<evidence type="ECO:0000259" key="5">
    <source>
        <dbReference type="Pfam" id="PF18962"/>
    </source>
</evidence>
<proteinExistence type="predicted"/>
<dbReference type="EMBL" id="JPOS01000029">
    <property type="protein sequence ID" value="KGE87872.1"/>
    <property type="molecule type" value="Genomic_DNA"/>
</dbReference>
<name>A0A098S9W4_9BACT</name>
<keyword evidence="1 3" id="KW-0732">Signal</keyword>
<keyword evidence="2" id="KW-0325">Glycoprotein</keyword>
<evidence type="ECO:0000313" key="7">
    <source>
        <dbReference type="Proteomes" id="UP000029736"/>
    </source>
</evidence>
<organism evidence="6 7">
    <name type="scientific">Phaeodactylibacter xiamenensis</name>
    <dbReference type="NCBI Taxonomy" id="1524460"/>
    <lineage>
        <taxon>Bacteria</taxon>
        <taxon>Pseudomonadati</taxon>
        <taxon>Bacteroidota</taxon>
        <taxon>Saprospiria</taxon>
        <taxon>Saprospirales</taxon>
        <taxon>Haliscomenobacteraceae</taxon>
        <taxon>Phaeodactylibacter</taxon>
    </lineage>
</organism>
<protein>
    <recommendedName>
        <fullName evidence="8">Secretion system C-terminal sorting domain-containing protein</fullName>
    </recommendedName>
</protein>
<feature type="chain" id="PRO_5001940052" description="Secretion system C-terminal sorting domain-containing protein" evidence="3">
    <location>
        <begin position="26"/>
        <end position="1084"/>
    </location>
</feature>
<reference evidence="6 7" key="1">
    <citation type="journal article" date="2014" name="Int. J. Syst. Evol. Microbiol.">
        <title>Phaeodactylibacter xiamenensis gen. nov., sp. nov., a member of the family Saprospiraceae isolated from the marine alga Phaeodactylum tricornutum.</title>
        <authorList>
            <person name="Chen Z.Jr."/>
            <person name="Lei X."/>
            <person name="Lai Q."/>
            <person name="Li Y."/>
            <person name="Zhang B."/>
            <person name="Zhang J."/>
            <person name="Zhang H."/>
            <person name="Yang L."/>
            <person name="Zheng W."/>
            <person name="Tian Y."/>
            <person name="Yu Z."/>
            <person name="Xu H.Jr."/>
            <person name="Zheng T."/>
        </authorList>
    </citation>
    <scope>NUCLEOTIDE SEQUENCE [LARGE SCALE GENOMIC DNA]</scope>
    <source>
        <strain evidence="6 7">KD52</strain>
    </source>
</reference>
<dbReference type="NCBIfam" id="TIGR04183">
    <property type="entry name" value="Por_Secre_tail"/>
    <property type="match status" value="1"/>
</dbReference>
<dbReference type="InterPro" id="IPR026444">
    <property type="entry name" value="Secre_tail"/>
</dbReference>
<dbReference type="STRING" id="1524460.IX84_12130"/>
<dbReference type="SUPFAM" id="SSF52025">
    <property type="entry name" value="PA domain"/>
    <property type="match status" value="1"/>
</dbReference>
<feature type="domain" description="PA" evidence="4">
    <location>
        <begin position="60"/>
        <end position="149"/>
    </location>
</feature>
<dbReference type="AlphaFoldDB" id="A0A098S9W4"/>
<dbReference type="PANTHER" id="PTHR22702">
    <property type="entry name" value="PROTEASE-ASSOCIATED DOMAIN-CONTAINING PROTEIN"/>
    <property type="match status" value="1"/>
</dbReference>
<feature type="signal peptide" evidence="3">
    <location>
        <begin position="1"/>
        <end position="25"/>
    </location>
</feature>
<dbReference type="RefSeq" id="WP_044220429.1">
    <property type="nucleotide sequence ID" value="NZ_JBKAGJ010000012.1"/>
</dbReference>
<gene>
    <name evidence="6" type="ORF">IX84_12130</name>
</gene>
<dbReference type="CDD" id="cd04818">
    <property type="entry name" value="PA_subtilisin_1"/>
    <property type="match status" value="1"/>
</dbReference>
<keyword evidence="7" id="KW-1185">Reference proteome</keyword>
<evidence type="ECO:0000256" key="1">
    <source>
        <dbReference type="ARBA" id="ARBA00022729"/>
    </source>
</evidence>
<comment type="caution">
    <text evidence="6">The sequence shown here is derived from an EMBL/GenBank/DDBJ whole genome shotgun (WGS) entry which is preliminary data.</text>
</comment>
<dbReference type="InterPro" id="IPR003137">
    <property type="entry name" value="PA_domain"/>
</dbReference>
<evidence type="ECO:0008006" key="8">
    <source>
        <dbReference type="Google" id="ProtNLM"/>
    </source>
</evidence>